<proteinExistence type="predicted"/>
<name>A0A9D1PGZ2_9FIRM</name>
<reference evidence="2" key="1">
    <citation type="journal article" date="2021" name="PeerJ">
        <title>Extensive microbial diversity within the chicken gut microbiome revealed by metagenomics and culture.</title>
        <authorList>
            <person name="Gilroy R."/>
            <person name="Ravi A."/>
            <person name="Getino M."/>
            <person name="Pursley I."/>
            <person name="Horton D.L."/>
            <person name="Alikhan N.F."/>
            <person name="Baker D."/>
            <person name="Gharbi K."/>
            <person name="Hall N."/>
            <person name="Watson M."/>
            <person name="Adriaenssens E.M."/>
            <person name="Foster-Nyarko E."/>
            <person name="Jarju S."/>
            <person name="Secka A."/>
            <person name="Antonio M."/>
            <person name="Oren A."/>
            <person name="Chaudhuri R.R."/>
            <person name="La Ragione R."/>
            <person name="Hildebrand F."/>
            <person name="Pallen M.J."/>
        </authorList>
    </citation>
    <scope>NUCLEOTIDE SEQUENCE</scope>
    <source>
        <strain evidence="2">CHK193-4272</strain>
    </source>
</reference>
<gene>
    <name evidence="2" type="ORF">H9746_03155</name>
</gene>
<organism evidence="2 3">
    <name type="scientific">Candidatus Butyricicoccus avistercoris</name>
    <dbReference type="NCBI Taxonomy" id="2838518"/>
    <lineage>
        <taxon>Bacteria</taxon>
        <taxon>Bacillati</taxon>
        <taxon>Bacillota</taxon>
        <taxon>Clostridia</taxon>
        <taxon>Eubacteriales</taxon>
        <taxon>Butyricicoccaceae</taxon>
        <taxon>Butyricicoccus</taxon>
    </lineage>
</organism>
<evidence type="ECO:0000313" key="2">
    <source>
        <dbReference type="EMBL" id="HIV61832.1"/>
    </source>
</evidence>
<evidence type="ECO:0000313" key="3">
    <source>
        <dbReference type="Proteomes" id="UP000886808"/>
    </source>
</evidence>
<dbReference type="AlphaFoldDB" id="A0A9D1PGZ2"/>
<feature type="transmembrane region" description="Helical" evidence="1">
    <location>
        <begin position="61"/>
        <end position="84"/>
    </location>
</feature>
<protein>
    <submittedName>
        <fullName evidence="2">Uncharacterized protein</fullName>
    </submittedName>
</protein>
<keyword evidence="1" id="KW-1133">Transmembrane helix</keyword>
<sequence>MKQIYDFELYSPPIVNENTLNKKLEKRKLKYQTCIIAIAALLLQIAIIMLGVLTIETYPFLMVAGMFYVLVSIIGGSVIAEIYAGGVYNV</sequence>
<dbReference type="Proteomes" id="UP000886808">
    <property type="component" value="Unassembled WGS sequence"/>
</dbReference>
<keyword evidence="1" id="KW-0812">Transmembrane</keyword>
<evidence type="ECO:0000256" key="1">
    <source>
        <dbReference type="SAM" id="Phobius"/>
    </source>
</evidence>
<keyword evidence="1" id="KW-0472">Membrane</keyword>
<feature type="transmembrane region" description="Helical" evidence="1">
    <location>
        <begin position="33"/>
        <end position="55"/>
    </location>
</feature>
<accession>A0A9D1PGZ2</accession>
<dbReference type="EMBL" id="DXIE01000022">
    <property type="protein sequence ID" value="HIV61832.1"/>
    <property type="molecule type" value="Genomic_DNA"/>
</dbReference>
<reference evidence="2" key="2">
    <citation type="submission" date="2021-04" db="EMBL/GenBank/DDBJ databases">
        <authorList>
            <person name="Gilroy R."/>
        </authorList>
    </citation>
    <scope>NUCLEOTIDE SEQUENCE</scope>
    <source>
        <strain evidence="2">CHK193-4272</strain>
    </source>
</reference>
<comment type="caution">
    <text evidence="2">The sequence shown here is derived from an EMBL/GenBank/DDBJ whole genome shotgun (WGS) entry which is preliminary data.</text>
</comment>